<gene>
    <name evidence="2" type="ORF">LYB30171_00608</name>
</gene>
<dbReference type="PANTHER" id="PTHR42759">
    <property type="entry name" value="MOXR FAMILY PROTEIN"/>
    <property type="match status" value="1"/>
</dbReference>
<dbReference type="Gene3D" id="1.10.8.80">
    <property type="entry name" value="Magnesium chelatase subunit I, C-Terminal domain"/>
    <property type="match status" value="1"/>
</dbReference>
<keyword evidence="3" id="KW-1185">Reference proteome</keyword>
<name>A0ABM8UDC1_9GAMM</name>
<dbReference type="PANTHER" id="PTHR42759:SF1">
    <property type="entry name" value="MAGNESIUM-CHELATASE SUBUNIT CHLD"/>
    <property type="match status" value="1"/>
</dbReference>
<dbReference type="SMART" id="SM00382">
    <property type="entry name" value="AAA"/>
    <property type="match status" value="1"/>
</dbReference>
<dbReference type="CDD" id="cd00009">
    <property type="entry name" value="AAA"/>
    <property type="match status" value="1"/>
</dbReference>
<dbReference type="InterPro" id="IPR050764">
    <property type="entry name" value="CbbQ/NirQ/NorQ/GpvN"/>
</dbReference>
<dbReference type="PIRSF" id="PIRSF002849">
    <property type="entry name" value="AAA_ATPase_chaperone_MoxR_prd"/>
    <property type="match status" value="1"/>
</dbReference>
<dbReference type="InterPro" id="IPR041628">
    <property type="entry name" value="ChlI/MoxR_AAA_lid"/>
</dbReference>
<dbReference type="Gene3D" id="3.40.50.300">
    <property type="entry name" value="P-loop containing nucleotide triphosphate hydrolases"/>
    <property type="match status" value="1"/>
</dbReference>
<sequence>MDEIATPGSPHAGAAVPAADDHARLHAAFGHLRDELAGEIVGQSALIERLLIALLADGHLLVEGAPGLAKTSAIRALAARLEADFARVQFTPDLLPADLTGTEVWRPQDGRFEFQPGPIFHPILLADEINRAPAKVQSALLEAMGERQVTVGRATYPLPPLFLVMATQNPIEQEGTFPLPEAQLDRFLMHVRIGYPDAGAETEILRLARERARDAMRPVATPTLRLTQEDVFAARAAVLDLHVAPAVERYLVELVLASRDAARYDAALAPRIAWGASPRGSIALERCARAHAWLAGRDYVNPDDVRAVAPDVLRHRILPSYEATAEGWDGALLVDELLARVPLP</sequence>
<evidence type="ECO:0000313" key="2">
    <source>
        <dbReference type="EMBL" id="CAG4969874.1"/>
    </source>
</evidence>
<dbReference type="Pfam" id="PF17863">
    <property type="entry name" value="AAA_lid_2"/>
    <property type="match status" value="1"/>
</dbReference>
<proteinExistence type="predicted"/>
<protein>
    <recommendedName>
        <fullName evidence="1">AAA+ ATPase domain-containing protein</fullName>
    </recommendedName>
</protein>
<accession>A0ABM8UDC1</accession>
<dbReference type="InterPro" id="IPR011703">
    <property type="entry name" value="ATPase_AAA-3"/>
</dbReference>
<reference evidence="2 3" key="1">
    <citation type="submission" date="2021-04" db="EMBL/GenBank/DDBJ databases">
        <authorList>
            <person name="Rodrigo-Torres L."/>
            <person name="Arahal R. D."/>
            <person name="Lucena T."/>
        </authorList>
    </citation>
    <scope>NUCLEOTIDE SEQUENCE [LARGE SCALE GENOMIC DNA]</scope>
    <source>
        <strain evidence="2 3">CECT 30171</strain>
    </source>
</reference>
<evidence type="ECO:0000259" key="1">
    <source>
        <dbReference type="SMART" id="SM00382"/>
    </source>
</evidence>
<evidence type="ECO:0000313" key="3">
    <source>
        <dbReference type="Proteomes" id="UP000680116"/>
    </source>
</evidence>
<dbReference type="InterPro" id="IPR003593">
    <property type="entry name" value="AAA+_ATPase"/>
</dbReference>
<dbReference type="Proteomes" id="UP000680116">
    <property type="component" value="Chromosome"/>
</dbReference>
<dbReference type="EMBL" id="OU015430">
    <property type="protein sequence ID" value="CAG4969874.1"/>
    <property type="molecule type" value="Genomic_DNA"/>
</dbReference>
<organism evidence="2 3">
    <name type="scientific">Novilysobacter luteus</name>
    <dbReference type="NCBI Taxonomy" id="2822368"/>
    <lineage>
        <taxon>Bacteria</taxon>
        <taxon>Pseudomonadati</taxon>
        <taxon>Pseudomonadota</taxon>
        <taxon>Gammaproteobacteria</taxon>
        <taxon>Lysobacterales</taxon>
        <taxon>Lysobacteraceae</taxon>
        <taxon>Novilysobacter</taxon>
    </lineage>
</organism>
<dbReference type="Pfam" id="PF07726">
    <property type="entry name" value="AAA_3"/>
    <property type="match status" value="1"/>
</dbReference>
<feature type="domain" description="AAA+ ATPase" evidence="1">
    <location>
        <begin position="56"/>
        <end position="197"/>
    </location>
</feature>
<dbReference type="RefSeq" id="WP_215219592.1">
    <property type="nucleotide sequence ID" value="NZ_OU015430.1"/>
</dbReference>
<dbReference type="InterPro" id="IPR027417">
    <property type="entry name" value="P-loop_NTPase"/>
</dbReference>
<dbReference type="SUPFAM" id="SSF52540">
    <property type="entry name" value="P-loop containing nucleoside triphosphate hydrolases"/>
    <property type="match status" value="1"/>
</dbReference>